<evidence type="ECO:0000256" key="7">
    <source>
        <dbReference type="ARBA" id="ARBA00023242"/>
    </source>
</evidence>
<dbReference type="OrthoDB" id="5411773at2759"/>
<evidence type="ECO:0000313" key="14">
    <source>
        <dbReference type="EMBL" id="CCG83182.1"/>
    </source>
</evidence>
<accession>R4XIJ6</accession>
<dbReference type="GO" id="GO:0000785">
    <property type="term" value="C:chromatin"/>
    <property type="evidence" value="ECO:0007669"/>
    <property type="project" value="UniProtKB-ARBA"/>
</dbReference>
<dbReference type="AlphaFoldDB" id="R4XIJ6"/>
<dbReference type="CDD" id="cd15505">
    <property type="entry name" value="PHD_ING"/>
    <property type="match status" value="1"/>
</dbReference>
<sequence>MNSLPFPPSGRQQAQERLLRIKELIMQGFAYSDEKVSVASTAADVVSKHMVRLDRDFSMLEEELPSYIRDGSPPPQITTTAAAIRNAPKRVEASTPKKSAAQRAAVGAALRDETATPQPVVSRHGRQSKPRRRSVSPVSPPRATVTATVQNDEEPTYCYCNQVSYGEMVACDGDDCEREWFHLACVNLSAPPKGSWFCDACKKAPPAPKRRRGL</sequence>
<evidence type="ECO:0000256" key="11">
    <source>
        <dbReference type="RuleBase" id="RU361213"/>
    </source>
</evidence>
<feature type="compositionally biased region" description="Basic residues" evidence="12">
    <location>
        <begin position="123"/>
        <end position="134"/>
    </location>
</feature>
<comment type="similarity">
    <text evidence="2 11">Belongs to the ING family.</text>
</comment>
<feature type="site" description="Histone H3K4me3 binding" evidence="8">
    <location>
        <position position="172"/>
    </location>
</feature>
<comment type="caution">
    <text evidence="14">The sequence shown here is derived from an EMBL/GenBank/DDBJ whole genome shotgun (WGS) entry which is preliminary data.</text>
</comment>
<dbReference type="InterPro" id="IPR019786">
    <property type="entry name" value="Zinc_finger_PHD-type_CS"/>
</dbReference>
<feature type="site" description="Histone H3K4me3 binding" evidence="8">
    <location>
        <position position="157"/>
    </location>
</feature>
<dbReference type="SMART" id="SM00249">
    <property type="entry name" value="PHD"/>
    <property type="match status" value="1"/>
</dbReference>
<dbReference type="SUPFAM" id="SSF57903">
    <property type="entry name" value="FYVE/PHD zinc finger"/>
    <property type="match status" value="1"/>
</dbReference>
<dbReference type="Gene3D" id="3.30.40.10">
    <property type="entry name" value="Zinc/RING finger domain, C3HC4 (zinc finger)"/>
    <property type="match status" value="1"/>
</dbReference>
<dbReference type="Proteomes" id="UP000013776">
    <property type="component" value="Unassembled WGS sequence"/>
</dbReference>
<comment type="function">
    <text evidence="11">Component of an histone acetyltransferase complex.</text>
</comment>
<dbReference type="GO" id="GO:0005634">
    <property type="term" value="C:nucleus"/>
    <property type="evidence" value="ECO:0007669"/>
    <property type="project" value="UniProtKB-SubCell"/>
</dbReference>
<feature type="binding site" evidence="9">
    <location>
        <position position="198"/>
    </location>
    <ligand>
        <name>Zn(2+)</name>
        <dbReference type="ChEBI" id="CHEBI:29105"/>
        <label>2</label>
    </ligand>
</feature>
<protein>
    <recommendedName>
        <fullName evidence="11">Chromatin modification-related protein</fullName>
    </recommendedName>
</protein>
<dbReference type="GO" id="GO:0032991">
    <property type="term" value="C:protein-containing complex"/>
    <property type="evidence" value="ECO:0007669"/>
    <property type="project" value="UniProtKB-ARBA"/>
</dbReference>
<dbReference type="EMBL" id="CAHR02000127">
    <property type="protein sequence ID" value="CCG83182.1"/>
    <property type="molecule type" value="Genomic_DNA"/>
</dbReference>
<evidence type="ECO:0000256" key="2">
    <source>
        <dbReference type="ARBA" id="ARBA00010210"/>
    </source>
</evidence>
<evidence type="ECO:0000256" key="12">
    <source>
        <dbReference type="SAM" id="MobiDB-lite"/>
    </source>
</evidence>
<dbReference type="InterPro" id="IPR028651">
    <property type="entry name" value="ING_fam"/>
</dbReference>
<dbReference type="VEuPathDB" id="FungiDB:TAPDE_003363"/>
<keyword evidence="3 9" id="KW-0479">Metal-binding</keyword>
<evidence type="ECO:0000256" key="1">
    <source>
        <dbReference type="ARBA" id="ARBA00004123"/>
    </source>
</evidence>
<keyword evidence="4 10" id="KW-0863">Zinc-finger</keyword>
<feature type="binding site" evidence="9">
    <location>
        <position position="160"/>
    </location>
    <ligand>
        <name>Zn(2+)</name>
        <dbReference type="ChEBI" id="CHEBI:29105"/>
        <label>1</label>
    </ligand>
</feature>
<dbReference type="eggNOG" id="KOG1973">
    <property type="taxonomic scope" value="Eukaryota"/>
</dbReference>
<dbReference type="GO" id="GO:0006325">
    <property type="term" value="P:chromatin organization"/>
    <property type="evidence" value="ECO:0007669"/>
    <property type="project" value="UniProtKB-KW"/>
</dbReference>
<evidence type="ECO:0000259" key="13">
    <source>
        <dbReference type="PROSITE" id="PS50016"/>
    </source>
</evidence>
<organism evidence="14 15">
    <name type="scientific">Taphrina deformans (strain PYCC 5710 / ATCC 11124 / CBS 356.35 / IMI 108563 / JCM 9778 / NBRC 8474)</name>
    <name type="common">Peach leaf curl fungus</name>
    <name type="synonym">Lalaria deformans</name>
    <dbReference type="NCBI Taxonomy" id="1097556"/>
    <lineage>
        <taxon>Eukaryota</taxon>
        <taxon>Fungi</taxon>
        <taxon>Dikarya</taxon>
        <taxon>Ascomycota</taxon>
        <taxon>Taphrinomycotina</taxon>
        <taxon>Taphrinomycetes</taxon>
        <taxon>Taphrinales</taxon>
        <taxon>Taphrinaceae</taxon>
        <taxon>Taphrina</taxon>
    </lineage>
</organism>
<keyword evidence="15" id="KW-1185">Reference proteome</keyword>
<dbReference type="InterPro" id="IPR011011">
    <property type="entry name" value="Znf_FYVE_PHD"/>
</dbReference>
<feature type="site" description="Histone H3K4me3 binding" evidence="8">
    <location>
        <position position="168"/>
    </location>
</feature>
<dbReference type="InterPro" id="IPR019787">
    <property type="entry name" value="Znf_PHD-finger"/>
</dbReference>
<keyword evidence="5 9" id="KW-0862">Zinc</keyword>
<dbReference type="InterPro" id="IPR001965">
    <property type="entry name" value="Znf_PHD"/>
</dbReference>
<feature type="region of interest" description="Disordered" evidence="12">
    <location>
        <begin position="89"/>
        <end position="148"/>
    </location>
</feature>
<evidence type="ECO:0000256" key="4">
    <source>
        <dbReference type="ARBA" id="ARBA00022771"/>
    </source>
</evidence>
<evidence type="ECO:0000256" key="6">
    <source>
        <dbReference type="ARBA" id="ARBA00022853"/>
    </source>
</evidence>
<dbReference type="PROSITE" id="PS01359">
    <property type="entry name" value="ZF_PHD_1"/>
    <property type="match status" value="1"/>
</dbReference>
<feature type="domain" description="PHD-type" evidence="13">
    <location>
        <begin position="155"/>
        <end position="204"/>
    </location>
</feature>
<evidence type="ECO:0000256" key="3">
    <source>
        <dbReference type="ARBA" id="ARBA00022723"/>
    </source>
</evidence>
<evidence type="ECO:0000313" key="15">
    <source>
        <dbReference type="Proteomes" id="UP000013776"/>
    </source>
</evidence>
<dbReference type="PROSITE" id="PS50016">
    <property type="entry name" value="ZF_PHD_2"/>
    <property type="match status" value="1"/>
</dbReference>
<dbReference type="InterPro" id="IPR013083">
    <property type="entry name" value="Znf_RING/FYVE/PHD"/>
</dbReference>
<evidence type="ECO:0000256" key="5">
    <source>
        <dbReference type="ARBA" id="ARBA00022833"/>
    </source>
</evidence>
<gene>
    <name evidence="14" type="ORF">TAPDE_003363</name>
</gene>
<keyword evidence="7 11" id="KW-0539">Nucleus</keyword>
<name>R4XIJ6_TAPDE</name>
<feature type="binding site" evidence="9">
    <location>
        <position position="185"/>
    </location>
    <ligand>
        <name>Zn(2+)</name>
        <dbReference type="ChEBI" id="CHEBI:29105"/>
        <label>1</label>
    </ligand>
</feature>
<comment type="subcellular location">
    <subcellularLocation>
        <location evidence="1 11">Nucleus</location>
    </subcellularLocation>
</comment>
<dbReference type="GO" id="GO:0006355">
    <property type="term" value="P:regulation of DNA-templated transcription"/>
    <property type="evidence" value="ECO:0007669"/>
    <property type="project" value="TreeGrafter"/>
</dbReference>
<reference evidence="14 15" key="1">
    <citation type="journal article" date="2013" name="MBio">
        <title>Genome sequencing of the plant pathogen Taphrina deformans, the causal agent of peach leaf curl.</title>
        <authorList>
            <person name="Cisse O.H."/>
            <person name="Almeida J.M.G.C.F."/>
            <person name="Fonseca A."/>
            <person name="Kumar A.A."/>
            <person name="Salojaervi J."/>
            <person name="Overmyer K."/>
            <person name="Hauser P.M."/>
            <person name="Pagni M."/>
        </authorList>
    </citation>
    <scope>NUCLEOTIDE SEQUENCE [LARGE SCALE GENOMIC DNA]</scope>
    <source>
        <strain evidence="15">PYCC 5710 / ATCC 11124 / CBS 356.35 / IMI 108563 / JCM 9778 / NBRC 8474</strain>
    </source>
</reference>
<dbReference type="PANTHER" id="PTHR10333">
    <property type="entry name" value="INHIBITOR OF GROWTH PROTEIN"/>
    <property type="match status" value="1"/>
</dbReference>
<evidence type="ECO:0000256" key="8">
    <source>
        <dbReference type="PIRSR" id="PIRSR628651-50"/>
    </source>
</evidence>
<evidence type="ECO:0000256" key="9">
    <source>
        <dbReference type="PIRSR" id="PIRSR628651-51"/>
    </source>
</evidence>
<keyword evidence="6 11" id="KW-0156">Chromatin regulator</keyword>
<dbReference type="GO" id="GO:0008270">
    <property type="term" value="F:zinc ion binding"/>
    <property type="evidence" value="ECO:0007669"/>
    <property type="project" value="UniProtKB-KW"/>
</dbReference>
<dbReference type="FunFam" id="3.30.40.10:FF:000016">
    <property type="entry name" value="Inhibitor of growth protein"/>
    <property type="match status" value="1"/>
</dbReference>
<feature type="binding site" evidence="9">
    <location>
        <position position="201"/>
    </location>
    <ligand>
        <name>Zn(2+)</name>
        <dbReference type="ChEBI" id="CHEBI:29105"/>
        <label>2</label>
    </ligand>
</feature>
<comment type="subunit">
    <text evidence="11">Component of an histone acetyltransferase complex. Interacts with H3K4me3 and to a lesser extent with H3K4me2.</text>
</comment>
<proteinExistence type="inferred from homology"/>
<dbReference type="InterPro" id="IPR024610">
    <property type="entry name" value="ING_N_histone-binding"/>
</dbReference>
<feature type="binding site" evidence="9">
    <location>
        <position position="171"/>
    </location>
    <ligand>
        <name>Zn(2+)</name>
        <dbReference type="ChEBI" id="CHEBI:29105"/>
        <label>2</label>
    </ligand>
</feature>
<comment type="domain">
    <text evidence="11">The PHD-type zinc finger mediates the binding to H3K4me3.</text>
</comment>
<feature type="binding site" evidence="9">
    <location>
        <position position="176"/>
    </location>
    <ligand>
        <name>Zn(2+)</name>
        <dbReference type="ChEBI" id="CHEBI:29105"/>
        <label>2</label>
    </ligand>
</feature>
<evidence type="ECO:0000256" key="10">
    <source>
        <dbReference type="PROSITE-ProRule" id="PRU00146"/>
    </source>
</evidence>
<feature type="site" description="Histone H3K4me3 binding" evidence="8">
    <location>
        <position position="180"/>
    </location>
</feature>
<dbReference type="PANTHER" id="PTHR10333:SF42">
    <property type="entry name" value="INHIBITOR OF GROWTH PROTEIN 5"/>
    <property type="match status" value="1"/>
</dbReference>
<dbReference type="Pfam" id="PF12998">
    <property type="entry name" value="ING"/>
    <property type="match status" value="1"/>
</dbReference>
<feature type="binding site" evidence="9">
    <location>
        <position position="158"/>
    </location>
    <ligand>
        <name>Zn(2+)</name>
        <dbReference type="ChEBI" id="CHEBI:29105"/>
        <label>1</label>
    </ligand>
</feature>
<dbReference type="STRING" id="1097556.R4XIJ6"/>
<feature type="binding site" evidence="9">
    <location>
        <position position="182"/>
    </location>
    <ligand>
        <name>Zn(2+)</name>
        <dbReference type="ChEBI" id="CHEBI:29105"/>
        <label>1</label>
    </ligand>
</feature>